<protein>
    <submittedName>
        <fullName evidence="1">Uncharacterized protein</fullName>
    </submittedName>
</protein>
<keyword evidence="2" id="KW-1185">Reference proteome</keyword>
<feature type="non-terminal residue" evidence="1">
    <location>
        <position position="1"/>
    </location>
</feature>
<dbReference type="Proteomes" id="UP001186974">
    <property type="component" value="Unassembled WGS sequence"/>
</dbReference>
<gene>
    <name evidence="1" type="ORF">LTS18_002070</name>
</gene>
<dbReference type="EMBL" id="JAWDJW010012369">
    <property type="protein sequence ID" value="KAK3044140.1"/>
    <property type="molecule type" value="Genomic_DNA"/>
</dbReference>
<organism evidence="1 2">
    <name type="scientific">Coniosporium uncinatum</name>
    <dbReference type="NCBI Taxonomy" id="93489"/>
    <lineage>
        <taxon>Eukaryota</taxon>
        <taxon>Fungi</taxon>
        <taxon>Dikarya</taxon>
        <taxon>Ascomycota</taxon>
        <taxon>Pezizomycotina</taxon>
        <taxon>Dothideomycetes</taxon>
        <taxon>Dothideomycetes incertae sedis</taxon>
        <taxon>Coniosporium</taxon>
    </lineage>
</organism>
<evidence type="ECO:0000313" key="2">
    <source>
        <dbReference type="Proteomes" id="UP001186974"/>
    </source>
</evidence>
<accession>A0ACC3CST1</accession>
<proteinExistence type="predicted"/>
<evidence type="ECO:0000313" key="1">
    <source>
        <dbReference type="EMBL" id="KAK3044140.1"/>
    </source>
</evidence>
<reference evidence="1" key="1">
    <citation type="submission" date="2024-09" db="EMBL/GenBank/DDBJ databases">
        <title>Black Yeasts Isolated from many extreme environments.</title>
        <authorList>
            <person name="Coleine C."/>
            <person name="Stajich J.E."/>
            <person name="Selbmann L."/>
        </authorList>
    </citation>
    <scope>NUCLEOTIDE SEQUENCE</scope>
    <source>
        <strain evidence="1">CCFEE 5737</strain>
    </source>
</reference>
<sequence>ERQILDVDPFSLPPDGRRGKAEFYMPLVFYFFGFFSFFLTIPRPWTNIQLQRSQWQTDNFAAPTAIDGRFKAGAILAAVAFVVICYSLLHSLHYYKQPAITSGPRMSTIFRHIPKSLLLILVFLALRIAYGIAATFHWSLSPFNIDANPGWPFGLGYGTTIAILATLNVAGWRTENEDKQLLNQRIECGRAIDADMGYVRKPTWWSKLHGDSHLTAEQRLMKEGVPEKKRFDGQGTGLEMGDLSRDGSRNRRPDDPFRDLSESEFSRVSQQRYSDGHDAEITTTSAGDMMGSDVRPQAERQQSVDAASVFSGQTLTSQARRGQRIRSMLDV</sequence>
<name>A0ACC3CST1_9PEZI</name>
<comment type="caution">
    <text evidence="1">The sequence shown here is derived from an EMBL/GenBank/DDBJ whole genome shotgun (WGS) entry which is preliminary data.</text>
</comment>